<evidence type="ECO:0000313" key="2">
    <source>
        <dbReference type="Proteomes" id="UP001209878"/>
    </source>
</evidence>
<dbReference type="AlphaFoldDB" id="A0AAD9NNL8"/>
<comment type="caution">
    <text evidence="1">The sequence shown here is derived from an EMBL/GenBank/DDBJ whole genome shotgun (WGS) entry which is preliminary data.</text>
</comment>
<organism evidence="1 2">
    <name type="scientific">Ridgeia piscesae</name>
    <name type="common">Tubeworm</name>
    <dbReference type="NCBI Taxonomy" id="27915"/>
    <lineage>
        <taxon>Eukaryota</taxon>
        <taxon>Metazoa</taxon>
        <taxon>Spiralia</taxon>
        <taxon>Lophotrochozoa</taxon>
        <taxon>Annelida</taxon>
        <taxon>Polychaeta</taxon>
        <taxon>Sedentaria</taxon>
        <taxon>Canalipalpata</taxon>
        <taxon>Sabellida</taxon>
        <taxon>Siboglinidae</taxon>
        <taxon>Ridgeia</taxon>
    </lineage>
</organism>
<gene>
    <name evidence="1" type="ORF">NP493_624g01051</name>
</gene>
<protein>
    <submittedName>
        <fullName evidence="1">Uncharacterized protein</fullName>
    </submittedName>
</protein>
<keyword evidence="2" id="KW-1185">Reference proteome</keyword>
<proteinExistence type="predicted"/>
<accession>A0AAD9NNL8</accession>
<name>A0AAD9NNL8_RIDPI</name>
<dbReference type="Proteomes" id="UP001209878">
    <property type="component" value="Unassembled WGS sequence"/>
</dbReference>
<reference evidence="1" key="1">
    <citation type="journal article" date="2023" name="Mol. Biol. Evol.">
        <title>Third-Generation Sequencing Reveals the Adaptive Role of the Epigenome in Three Deep-Sea Polychaetes.</title>
        <authorList>
            <person name="Perez M."/>
            <person name="Aroh O."/>
            <person name="Sun Y."/>
            <person name="Lan Y."/>
            <person name="Juniper S.K."/>
            <person name="Young C.R."/>
            <person name="Angers B."/>
            <person name="Qian P.Y."/>
        </authorList>
    </citation>
    <scope>NUCLEOTIDE SEQUENCE</scope>
    <source>
        <strain evidence="1">R07B-5</strain>
    </source>
</reference>
<sequence>MPHGPACQTPCYCFTPALPPLCAPATQQVILLDWQSEETSHLYSTMSASGSKYVRQIRNAVCNYSVCKQLISFTAAHYKGLPHFRVHPHTAGLPCQLEGSLGGGHSLLEGSAPFEGSPLLAPRRAHSKGMCISDFCSRANPLCKYYFASCSCYNFVITILVILCI</sequence>
<dbReference type="EMBL" id="JAODUO010000624">
    <property type="protein sequence ID" value="KAK2177007.1"/>
    <property type="molecule type" value="Genomic_DNA"/>
</dbReference>
<evidence type="ECO:0000313" key="1">
    <source>
        <dbReference type="EMBL" id="KAK2177007.1"/>
    </source>
</evidence>